<sequence>MEAVKTEVYFILDKNWEKDLFSLSRKHPIWICNSKSNDVQINKSWKKNHSSFNPNKSVTSFEMNDTIENTFYNFLGIIDDHHKEGYSNILEWNKILVFGVDFKKVTKTEIEEVLGFPVTINSLDGSFEIIKEEKLI</sequence>
<evidence type="ECO:0000313" key="2">
    <source>
        <dbReference type="Proteomes" id="UP001597319"/>
    </source>
</evidence>
<dbReference type="Proteomes" id="UP001597319">
    <property type="component" value="Unassembled WGS sequence"/>
</dbReference>
<organism evidence="1 2">
    <name type="scientific">Aquimarina rubra</name>
    <dbReference type="NCBI Taxonomy" id="1920033"/>
    <lineage>
        <taxon>Bacteria</taxon>
        <taxon>Pseudomonadati</taxon>
        <taxon>Bacteroidota</taxon>
        <taxon>Flavobacteriia</taxon>
        <taxon>Flavobacteriales</taxon>
        <taxon>Flavobacteriaceae</taxon>
        <taxon>Aquimarina</taxon>
    </lineage>
</organism>
<dbReference type="RefSeq" id="WP_378291883.1">
    <property type="nucleotide sequence ID" value="NZ_JBHULE010000019.1"/>
</dbReference>
<keyword evidence="2" id="KW-1185">Reference proteome</keyword>
<reference evidence="2" key="1">
    <citation type="journal article" date="2019" name="Int. J. Syst. Evol. Microbiol.">
        <title>The Global Catalogue of Microorganisms (GCM) 10K type strain sequencing project: providing services to taxonomists for standard genome sequencing and annotation.</title>
        <authorList>
            <consortium name="The Broad Institute Genomics Platform"/>
            <consortium name="The Broad Institute Genome Sequencing Center for Infectious Disease"/>
            <person name="Wu L."/>
            <person name="Ma J."/>
        </authorList>
    </citation>
    <scope>NUCLEOTIDE SEQUENCE [LARGE SCALE GENOMIC DNA]</scope>
    <source>
        <strain evidence="2">KCTC 52274</strain>
    </source>
</reference>
<evidence type="ECO:0008006" key="3">
    <source>
        <dbReference type="Google" id="ProtNLM"/>
    </source>
</evidence>
<dbReference type="EMBL" id="JBHULE010000019">
    <property type="protein sequence ID" value="MFD2562899.1"/>
    <property type="molecule type" value="Genomic_DNA"/>
</dbReference>
<name>A0ABW5LEC7_9FLAO</name>
<protein>
    <recommendedName>
        <fullName evidence="3">DUF2750 domain-containing protein</fullName>
    </recommendedName>
</protein>
<evidence type="ECO:0000313" key="1">
    <source>
        <dbReference type="EMBL" id="MFD2562899.1"/>
    </source>
</evidence>
<comment type="caution">
    <text evidence="1">The sequence shown here is derived from an EMBL/GenBank/DDBJ whole genome shotgun (WGS) entry which is preliminary data.</text>
</comment>
<proteinExistence type="predicted"/>
<gene>
    <name evidence="1" type="ORF">ACFSR1_09505</name>
</gene>
<accession>A0ABW5LEC7</accession>